<dbReference type="InterPro" id="IPR035919">
    <property type="entry name" value="EAL_sf"/>
</dbReference>
<evidence type="ECO:0000313" key="5">
    <source>
        <dbReference type="Proteomes" id="UP000002213"/>
    </source>
</evidence>
<dbReference type="Pfam" id="PF00563">
    <property type="entry name" value="EAL"/>
    <property type="match status" value="1"/>
</dbReference>
<dbReference type="SUPFAM" id="SSF55785">
    <property type="entry name" value="PYP-like sensor domain (PAS domain)"/>
    <property type="match status" value="1"/>
</dbReference>
<dbReference type="Gene3D" id="3.30.70.270">
    <property type="match status" value="1"/>
</dbReference>
<dbReference type="Gene3D" id="3.20.20.450">
    <property type="entry name" value="EAL domain"/>
    <property type="match status" value="1"/>
</dbReference>
<dbReference type="NCBIfam" id="TIGR00229">
    <property type="entry name" value="sensory_box"/>
    <property type="match status" value="1"/>
</dbReference>
<organism evidence="4 5">
    <name type="scientific">Actinosynnema mirum (strain ATCC 29888 / DSM 43827 / JCM 3225 / NBRC 14064 / NCIMB 13271 / NRRL B-12336 / IMRU 3971 / 101)</name>
    <dbReference type="NCBI Taxonomy" id="446462"/>
    <lineage>
        <taxon>Bacteria</taxon>
        <taxon>Bacillati</taxon>
        <taxon>Actinomycetota</taxon>
        <taxon>Actinomycetes</taxon>
        <taxon>Pseudonocardiales</taxon>
        <taxon>Pseudonocardiaceae</taxon>
        <taxon>Actinosynnema</taxon>
    </lineage>
</organism>
<dbReference type="EMBL" id="CP001630">
    <property type="protein sequence ID" value="ACU36227.1"/>
    <property type="molecule type" value="Genomic_DNA"/>
</dbReference>
<dbReference type="eggNOG" id="COG5001">
    <property type="taxonomic scope" value="Bacteria"/>
</dbReference>
<dbReference type="Proteomes" id="UP000002213">
    <property type="component" value="Chromosome"/>
</dbReference>
<protein>
    <submittedName>
        <fullName evidence="4">Diguanylate cyclase/phosphodiesterase with PAS/PAC sensor(S)</fullName>
    </submittedName>
</protein>
<reference evidence="4 5" key="1">
    <citation type="journal article" date="2009" name="Stand. Genomic Sci.">
        <title>Complete genome sequence of Actinosynnema mirum type strain (101).</title>
        <authorList>
            <person name="Land M."/>
            <person name="Lapidus A."/>
            <person name="Mayilraj S."/>
            <person name="Chen F."/>
            <person name="Copeland A."/>
            <person name="Del Rio T.G."/>
            <person name="Nolan M."/>
            <person name="Lucas S."/>
            <person name="Tice H."/>
            <person name="Cheng J.F."/>
            <person name="Chertkov O."/>
            <person name="Bruce D."/>
            <person name="Goodwin L."/>
            <person name="Pitluck S."/>
            <person name="Rohde M."/>
            <person name="Goker M."/>
            <person name="Pati A."/>
            <person name="Ivanova N."/>
            <person name="Mavromatis K."/>
            <person name="Chen A."/>
            <person name="Palaniappan K."/>
            <person name="Hauser L."/>
            <person name="Chang Y.J."/>
            <person name="Jeffries C.C."/>
            <person name="Brettin T."/>
            <person name="Detter J.C."/>
            <person name="Han C."/>
            <person name="Chain P."/>
            <person name="Tindall B.J."/>
            <person name="Bristow J."/>
            <person name="Eisen J.A."/>
            <person name="Markowitz V."/>
            <person name="Hugenholtz P."/>
            <person name="Kyrpides N.C."/>
            <person name="Klenk H.P."/>
        </authorList>
    </citation>
    <scope>NUCLEOTIDE SEQUENCE [LARGE SCALE GENOMIC DNA]</scope>
    <source>
        <strain evidence="5">ATCC 29888 / DSM 43827 / JCM 3225 / NBRC 14064 / NCIMB 13271 / NRRL B-12336 / IMRU 3971 / 101</strain>
    </source>
</reference>
<evidence type="ECO:0000259" key="3">
    <source>
        <dbReference type="PROSITE" id="PS50887"/>
    </source>
</evidence>
<dbReference type="NCBIfam" id="TIGR00254">
    <property type="entry name" value="GGDEF"/>
    <property type="match status" value="1"/>
</dbReference>
<dbReference type="SUPFAM" id="SSF55073">
    <property type="entry name" value="Nucleotide cyclase"/>
    <property type="match status" value="1"/>
</dbReference>
<dbReference type="InterPro" id="IPR013655">
    <property type="entry name" value="PAS_fold_3"/>
</dbReference>
<dbReference type="InterPro" id="IPR000014">
    <property type="entry name" value="PAS"/>
</dbReference>
<dbReference type="InterPro" id="IPR035965">
    <property type="entry name" value="PAS-like_dom_sf"/>
</dbReference>
<dbReference type="InterPro" id="IPR001633">
    <property type="entry name" value="EAL_dom"/>
</dbReference>
<feature type="compositionally biased region" description="Basic and acidic residues" evidence="1">
    <location>
        <begin position="10"/>
        <end position="25"/>
    </location>
</feature>
<dbReference type="KEGG" id="ami:Amir_2287"/>
<dbReference type="CDD" id="cd01949">
    <property type="entry name" value="GGDEF"/>
    <property type="match status" value="1"/>
</dbReference>
<feature type="domain" description="EAL" evidence="2">
    <location>
        <begin position="603"/>
        <end position="840"/>
    </location>
</feature>
<sequence length="840" mass="87725">MGTRAPDVPARADVKTERTERRATGEGDMTVPLSREAEALRERAELAGTWAGLLAGHSGGRVPGQVLERALLGEVERLCAGALGIGDGDEDDVEDDPDGAGPGVARGSADLAVAAGRTTGGVLAELTENPEALRVTLELLSTGLPGLATLSAVGSRVPSVLAALAAGFAEQAVAHGAARSARTPRPRRESVPLATPRGTAVRVPVDGPPTAPPAPAAPEDPDEDDTDQEPHHCSPADDDVDDLSDAEAGGEPPTGARTAPDAPDHHPVDSASSAGPDRTGAAPPDDDLPRGPAAGPPVAESVLLAAKARIVEEAARIGVASVTFEGSVLEANDALADILNRAHGTLTGVDLLELVHPADRGVVVADLAGLACGGTSALSGQRRLVRPDGEVAWAALTTAPLRPPGREPYAVVVVEDRTDVSLLQGQLNHQSLHDVLTWLPNRQYFTSRLERALRTADPATGVTVYHLDLDGFSRINGGLGRAVGDHVLKTAASRLFEAVPGENAMIARFGADEFAVLVENVAGTPDVVTTVRRINERLGEPLEVAGQEIALSATIGVVHRPAPGTPPAELLEAADLALRRARGLGSRQWALADPELDGVDRRDFTLAATMPGAWRRGELEVRYRPVVRLADAEVVAAEAVLRWRHPVLGVLPHGRCARLAEETGFAVPLGALVLRAACERAAEWARDGAELPVRVALSGEQAADQDLVGSALRALEETGLPRRLLRVAVPARVLFERDEAADNLRVLADAGVGAEVDDFPVAPGELAALEAFPVRAVRVRAGLEVTHPSAVKALTELLGVLREAGVEVSVDGLTTAERSRWWREVGAETGAGPLFPKRVR</sequence>
<evidence type="ECO:0000313" key="4">
    <source>
        <dbReference type="EMBL" id="ACU36227.1"/>
    </source>
</evidence>
<dbReference type="SMART" id="SM00267">
    <property type="entry name" value="GGDEF"/>
    <property type="match status" value="1"/>
</dbReference>
<dbReference type="SUPFAM" id="SSF141868">
    <property type="entry name" value="EAL domain-like"/>
    <property type="match status" value="1"/>
</dbReference>
<dbReference type="Pfam" id="PF00990">
    <property type="entry name" value="GGDEF"/>
    <property type="match status" value="1"/>
</dbReference>
<accession>C6WII4</accession>
<dbReference type="InterPro" id="IPR000160">
    <property type="entry name" value="GGDEF_dom"/>
</dbReference>
<evidence type="ECO:0000256" key="1">
    <source>
        <dbReference type="SAM" id="MobiDB-lite"/>
    </source>
</evidence>
<dbReference type="HOGENOM" id="CLU_000445_70_50_11"/>
<keyword evidence="5" id="KW-1185">Reference proteome</keyword>
<dbReference type="SMART" id="SM00052">
    <property type="entry name" value="EAL"/>
    <property type="match status" value="1"/>
</dbReference>
<dbReference type="Pfam" id="PF08447">
    <property type="entry name" value="PAS_3"/>
    <property type="match status" value="1"/>
</dbReference>
<dbReference type="PROSITE" id="PS50887">
    <property type="entry name" value="GGDEF"/>
    <property type="match status" value="1"/>
</dbReference>
<feature type="region of interest" description="Disordered" evidence="1">
    <location>
        <begin position="1"/>
        <end position="31"/>
    </location>
</feature>
<feature type="region of interest" description="Disordered" evidence="1">
    <location>
        <begin position="176"/>
        <end position="296"/>
    </location>
</feature>
<evidence type="ECO:0000259" key="2">
    <source>
        <dbReference type="PROSITE" id="PS50883"/>
    </source>
</evidence>
<dbReference type="CDD" id="cd01948">
    <property type="entry name" value="EAL"/>
    <property type="match status" value="1"/>
</dbReference>
<gene>
    <name evidence="4" type="ordered locus">Amir_2287</name>
</gene>
<name>C6WII4_ACTMD</name>
<dbReference type="STRING" id="446462.Amir_2287"/>
<dbReference type="InterPro" id="IPR043128">
    <property type="entry name" value="Rev_trsase/Diguanyl_cyclase"/>
</dbReference>
<feature type="compositionally biased region" description="Pro residues" evidence="1">
    <location>
        <begin position="206"/>
        <end position="218"/>
    </location>
</feature>
<dbReference type="PANTHER" id="PTHR44757:SF2">
    <property type="entry name" value="BIOFILM ARCHITECTURE MAINTENANCE PROTEIN MBAA"/>
    <property type="match status" value="1"/>
</dbReference>
<feature type="compositionally biased region" description="Acidic residues" evidence="1">
    <location>
        <begin position="236"/>
        <end position="245"/>
    </location>
</feature>
<dbReference type="PROSITE" id="PS50883">
    <property type="entry name" value="EAL"/>
    <property type="match status" value="1"/>
</dbReference>
<dbReference type="CDD" id="cd00130">
    <property type="entry name" value="PAS"/>
    <property type="match status" value="1"/>
</dbReference>
<dbReference type="Gene3D" id="3.30.450.20">
    <property type="entry name" value="PAS domain"/>
    <property type="match status" value="1"/>
</dbReference>
<dbReference type="InterPro" id="IPR052155">
    <property type="entry name" value="Biofilm_reg_signaling"/>
</dbReference>
<dbReference type="InterPro" id="IPR029787">
    <property type="entry name" value="Nucleotide_cyclase"/>
</dbReference>
<dbReference type="PANTHER" id="PTHR44757">
    <property type="entry name" value="DIGUANYLATE CYCLASE DGCP"/>
    <property type="match status" value="1"/>
</dbReference>
<proteinExistence type="predicted"/>
<feature type="domain" description="GGDEF" evidence="3">
    <location>
        <begin position="460"/>
        <end position="594"/>
    </location>
</feature>
<dbReference type="AlphaFoldDB" id="C6WII4"/>